<evidence type="ECO:0000256" key="2">
    <source>
        <dbReference type="ARBA" id="ARBA00012251"/>
    </source>
</evidence>
<keyword evidence="8" id="KW-0862">Zinc</keyword>
<evidence type="ECO:0000259" key="11">
    <source>
        <dbReference type="PROSITE" id="PS50089"/>
    </source>
</evidence>
<keyword evidence="14" id="KW-1185">Reference proteome</keyword>
<feature type="domain" description="RING-type" evidence="11">
    <location>
        <begin position="221"/>
        <end position="267"/>
    </location>
</feature>
<name>A0A2T3ZJP3_TRIA4</name>
<evidence type="ECO:0000256" key="5">
    <source>
        <dbReference type="ARBA" id="ARBA00022737"/>
    </source>
</evidence>
<dbReference type="Pfam" id="PF01485">
    <property type="entry name" value="IBR"/>
    <property type="match status" value="1"/>
</dbReference>
<evidence type="ECO:0000313" key="13">
    <source>
        <dbReference type="EMBL" id="PTB45031.1"/>
    </source>
</evidence>
<organism evidence="13 14">
    <name type="scientific">Trichoderma asperellum (strain ATCC 204424 / CBS 433.97 / NBRC 101777)</name>
    <dbReference type="NCBI Taxonomy" id="1042311"/>
    <lineage>
        <taxon>Eukaryota</taxon>
        <taxon>Fungi</taxon>
        <taxon>Dikarya</taxon>
        <taxon>Ascomycota</taxon>
        <taxon>Pezizomycotina</taxon>
        <taxon>Sordariomycetes</taxon>
        <taxon>Hypocreomycetidae</taxon>
        <taxon>Hypocreales</taxon>
        <taxon>Hypocreaceae</taxon>
        <taxon>Trichoderma</taxon>
    </lineage>
</organism>
<proteinExistence type="predicted"/>
<keyword evidence="6 9" id="KW-0863">Zinc-finger</keyword>
<sequence>MDPLSVPVSPTAPAPDLPAGQKTESVTVIELNDTEYFKEVLQLPLGQSEAQADEELLERASAVGITATLPSLASQCPPTSSWSDSSIGTPQDRSFSNITNKTNGTGVSTQSSAICPPSPLFDSEGGERRSSTSSLTFAHYERYISTIDSGSNGDKPAKDPLPIYNFSPQRVFIPSPKSMASASSKKSSFQAIKERLFGRKKKKVIQPAPSPPPVVEVKILCATCRESFAEKSNALHKLKCGHIHCIDCVKNMIKQAVEDESLMPPSCCSSPLTPSLIRAILNQDDQDTFLLAVVKLNTPADEQMFCPDPACGHFIPPQDGYDPRHPLDLTCVKCHGRMCAICKDTAHGLGENCPLDWELVLLKKKQQQQNDKEIWRRCYECRSLVGASETSQLMTCLCKAQFCSVCMGIWDPITGCPNLCSFEDEMQRRRIAATLSSINELKLRPNLSIQQLGQEQQKELHRFIEYKFRTKDALQTRHLMQEATLEEKYELQEEAIQERHEKTLTQMEVRHLKAEMELQEQLNQYEESIGFRIKHMEGYCNGLGRNPNSQAPARTVTEKDLRELGHHYHIRDTMDQIRSGKINVMRERQARQQEDYRIKQENELETFMDKRQEVLDKMEAEFLREETHFNEVFAARQRRVQARWVLAIEVRCRELERQNPKQACRRVSIPKWPEDRAFRARRGDK</sequence>
<dbReference type="EMBL" id="KZ679257">
    <property type="protein sequence ID" value="PTB45031.1"/>
    <property type="molecule type" value="Genomic_DNA"/>
</dbReference>
<evidence type="ECO:0000256" key="1">
    <source>
        <dbReference type="ARBA" id="ARBA00001798"/>
    </source>
</evidence>
<dbReference type="STRING" id="1042311.A0A2T3ZJP3"/>
<dbReference type="AlphaFoldDB" id="A0A2T3ZJP3"/>
<evidence type="ECO:0000256" key="9">
    <source>
        <dbReference type="PROSITE-ProRule" id="PRU00175"/>
    </source>
</evidence>
<dbReference type="PANTHER" id="PTHR11685">
    <property type="entry name" value="RBR FAMILY RING FINGER AND IBR DOMAIN-CONTAINING"/>
    <property type="match status" value="1"/>
</dbReference>
<protein>
    <recommendedName>
        <fullName evidence="2">RBR-type E3 ubiquitin transferase</fullName>
        <ecNumber evidence="2">2.3.2.31</ecNumber>
    </recommendedName>
</protein>
<dbReference type="GO" id="GO:0008270">
    <property type="term" value="F:zinc ion binding"/>
    <property type="evidence" value="ECO:0007669"/>
    <property type="project" value="UniProtKB-KW"/>
</dbReference>
<gene>
    <name evidence="13" type="ORF">M441DRAFT_43145</name>
</gene>
<evidence type="ECO:0000256" key="6">
    <source>
        <dbReference type="ARBA" id="ARBA00022771"/>
    </source>
</evidence>
<dbReference type="Gene3D" id="3.30.40.10">
    <property type="entry name" value="Zinc/RING finger domain, C3HC4 (zinc finger)"/>
    <property type="match status" value="1"/>
</dbReference>
<keyword evidence="3" id="KW-0808">Transferase</keyword>
<comment type="catalytic activity">
    <reaction evidence="1">
        <text>[E2 ubiquitin-conjugating enzyme]-S-ubiquitinyl-L-cysteine + [acceptor protein]-L-lysine = [E2 ubiquitin-conjugating enzyme]-L-cysteine + [acceptor protein]-N(6)-ubiquitinyl-L-lysine.</text>
        <dbReference type="EC" id="2.3.2.31"/>
    </reaction>
</comment>
<keyword evidence="7" id="KW-0833">Ubl conjugation pathway</keyword>
<dbReference type="GO" id="GO:0061630">
    <property type="term" value="F:ubiquitin protein ligase activity"/>
    <property type="evidence" value="ECO:0007669"/>
    <property type="project" value="UniProtKB-EC"/>
</dbReference>
<dbReference type="EC" id="2.3.2.31" evidence="2"/>
<dbReference type="SUPFAM" id="SSF57850">
    <property type="entry name" value="RING/U-box"/>
    <property type="match status" value="2"/>
</dbReference>
<feature type="region of interest" description="Disordered" evidence="10">
    <location>
        <begin position="105"/>
        <end position="129"/>
    </location>
</feature>
<dbReference type="OrthoDB" id="9977870at2759"/>
<dbReference type="CDD" id="cd20335">
    <property type="entry name" value="BRcat_RBR"/>
    <property type="match status" value="1"/>
</dbReference>
<dbReference type="PROSITE" id="PS50089">
    <property type="entry name" value="ZF_RING_2"/>
    <property type="match status" value="1"/>
</dbReference>
<dbReference type="InterPro" id="IPR031127">
    <property type="entry name" value="E3_UB_ligase_RBR"/>
</dbReference>
<evidence type="ECO:0000256" key="8">
    <source>
        <dbReference type="ARBA" id="ARBA00022833"/>
    </source>
</evidence>
<feature type="domain" description="RING-type" evidence="12">
    <location>
        <begin position="217"/>
        <end position="424"/>
    </location>
</feature>
<dbReference type="GO" id="GO:0016567">
    <property type="term" value="P:protein ubiquitination"/>
    <property type="evidence" value="ECO:0007669"/>
    <property type="project" value="InterPro"/>
</dbReference>
<dbReference type="Proteomes" id="UP000240493">
    <property type="component" value="Unassembled WGS sequence"/>
</dbReference>
<evidence type="ECO:0000256" key="10">
    <source>
        <dbReference type="SAM" id="MobiDB-lite"/>
    </source>
</evidence>
<evidence type="ECO:0000313" key="14">
    <source>
        <dbReference type="Proteomes" id="UP000240493"/>
    </source>
</evidence>
<feature type="region of interest" description="Disordered" evidence="10">
    <location>
        <begin position="1"/>
        <end position="23"/>
    </location>
</feature>
<dbReference type="InterPro" id="IPR001841">
    <property type="entry name" value="Znf_RING"/>
</dbReference>
<evidence type="ECO:0000256" key="7">
    <source>
        <dbReference type="ARBA" id="ARBA00022786"/>
    </source>
</evidence>
<reference evidence="13 14" key="1">
    <citation type="submission" date="2016-07" db="EMBL/GenBank/DDBJ databases">
        <title>Multiple horizontal gene transfer events from other fungi enriched the ability of initially mycotrophic Trichoderma (Ascomycota) to feed on dead plant biomass.</title>
        <authorList>
            <consortium name="DOE Joint Genome Institute"/>
            <person name="Aerts A."/>
            <person name="Atanasova L."/>
            <person name="Chenthamara K."/>
            <person name="Zhang J."/>
            <person name="Grujic M."/>
            <person name="Henrissat B."/>
            <person name="Kuo A."/>
            <person name="Salamov A."/>
            <person name="Lipzen A."/>
            <person name="Labutti K."/>
            <person name="Barry K."/>
            <person name="Miao Y."/>
            <person name="Rahimi M.J."/>
            <person name="Shen Q."/>
            <person name="Grigoriev I.V."/>
            <person name="Kubicek C.P."/>
            <person name="Druzhinina I.S."/>
        </authorList>
    </citation>
    <scope>NUCLEOTIDE SEQUENCE [LARGE SCALE GENOMIC DNA]</scope>
    <source>
        <strain evidence="13 14">CBS 433.97</strain>
    </source>
</reference>
<dbReference type="Gene3D" id="1.20.120.1750">
    <property type="match status" value="1"/>
</dbReference>
<evidence type="ECO:0000256" key="3">
    <source>
        <dbReference type="ARBA" id="ARBA00022679"/>
    </source>
</evidence>
<evidence type="ECO:0000259" key="12">
    <source>
        <dbReference type="PROSITE" id="PS51873"/>
    </source>
</evidence>
<keyword evidence="5" id="KW-0677">Repeat</keyword>
<dbReference type="InterPro" id="IPR013083">
    <property type="entry name" value="Znf_RING/FYVE/PHD"/>
</dbReference>
<keyword evidence="4" id="KW-0479">Metal-binding</keyword>
<accession>A0A2T3ZJP3</accession>
<evidence type="ECO:0000256" key="4">
    <source>
        <dbReference type="ARBA" id="ARBA00022723"/>
    </source>
</evidence>
<dbReference type="InterPro" id="IPR002867">
    <property type="entry name" value="IBR_dom"/>
</dbReference>
<dbReference type="PROSITE" id="PS51873">
    <property type="entry name" value="TRIAD"/>
    <property type="match status" value="1"/>
</dbReference>
<dbReference type="InterPro" id="IPR044066">
    <property type="entry name" value="TRIAD_supradom"/>
</dbReference>